<feature type="compositionally biased region" description="Basic and acidic residues" evidence="1">
    <location>
        <begin position="687"/>
        <end position="706"/>
    </location>
</feature>
<dbReference type="Proteomes" id="UP000434172">
    <property type="component" value="Unassembled WGS sequence"/>
</dbReference>
<evidence type="ECO:0000313" key="2">
    <source>
        <dbReference type="EMBL" id="KAF0314940.1"/>
    </source>
</evidence>
<feature type="region of interest" description="Disordered" evidence="1">
    <location>
        <begin position="665"/>
        <end position="706"/>
    </location>
</feature>
<reference evidence="2 3" key="1">
    <citation type="submission" date="2019-12" db="EMBL/GenBank/DDBJ databases">
        <title>A genome sequence resource for the geographically widespread anthracnose pathogen Colletotrichum asianum.</title>
        <authorList>
            <person name="Meng Y."/>
        </authorList>
    </citation>
    <scope>NUCLEOTIDE SEQUENCE [LARGE SCALE GENOMIC DNA]</scope>
    <source>
        <strain evidence="2 3">ICMP 18580</strain>
    </source>
</reference>
<protein>
    <submittedName>
        <fullName evidence="2">Uncharacterized protein</fullName>
    </submittedName>
</protein>
<keyword evidence="3" id="KW-1185">Reference proteome</keyword>
<dbReference type="EMBL" id="WOWK01000264">
    <property type="protein sequence ID" value="KAF0314940.1"/>
    <property type="molecule type" value="Genomic_DNA"/>
</dbReference>
<comment type="caution">
    <text evidence="2">The sequence shown here is derived from an EMBL/GenBank/DDBJ whole genome shotgun (WGS) entry which is preliminary data.</text>
</comment>
<dbReference type="OrthoDB" id="4822211at2759"/>
<name>A0A8H3VV37_9PEZI</name>
<feature type="compositionally biased region" description="Polar residues" evidence="1">
    <location>
        <begin position="666"/>
        <end position="676"/>
    </location>
</feature>
<feature type="region of interest" description="Disordered" evidence="1">
    <location>
        <begin position="355"/>
        <end position="375"/>
    </location>
</feature>
<accession>A0A8H3VV37</accession>
<gene>
    <name evidence="2" type="ORF">GQ607_017831</name>
</gene>
<proteinExistence type="predicted"/>
<evidence type="ECO:0000313" key="3">
    <source>
        <dbReference type="Proteomes" id="UP000434172"/>
    </source>
</evidence>
<sequence>MAHPEYAHPQQIPSSEEVERLEKMIAMLSDIQSKHLKRPKRAAIREDFTLSKAERRFVRKQHDYLDCVAALSPEPLALFPDGSGDASTGSHYIFASQNPHRDDDKAKQQYTGLRPQLTLLQINGSLVPDSTDSLSVIKFAYRLLAKEDWEQRSNNSTFQYCQDLLSLLKEFHGAAKSDERFHWLNLLHDLVYVRMTEKLHGLIIDVFEKHNFGTICMTSVDQLASQFKATSMGTCLQQSLRSTSDPITELDLIESMPFQKGGATNPRDELEHCFRKGQTQAQSTLLKQIYKEMQVRYGRGTAEDGERAWERSPLNANGDPEYVFYDEKGRSEFQKLLSGVMRAIKDSTTELQNAKTEATNYARRTSKGTKDSTQQTMEQYHIESLQYLVDAAVRAYSCLASLREDFSEILQSHYTWLYATHQPGVSGIDAEGTDDSRLLEGTAIQSGWEVAVSDAVGMLCRHQTSLNHIMHASRHVARFVLQTSIQPLVTDWTRRNLMSTAELLASFKGNNGKPLPNGEQLALAEFFDGHKTANSEDLTYHAEGVGICAHVLARVRDEVVNHNVDHETADKSLLLPRREITDHFRKIPIPMAVNKKCCAVCHIMLEILKRESGHKFLYSGAHSDWSAVSIPRWLPKKFFNSLYDQVESVLRDALRWIVKEKGLARSNESGNSSDPNGDSARFIARMNIRDNGGRPRPIKPQDPEEP</sequence>
<organism evidence="2 3">
    <name type="scientific">Colletotrichum asianum</name>
    <dbReference type="NCBI Taxonomy" id="702518"/>
    <lineage>
        <taxon>Eukaryota</taxon>
        <taxon>Fungi</taxon>
        <taxon>Dikarya</taxon>
        <taxon>Ascomycota</taxon>
        <taxon>Pezizomycotina</taxon>
        <taxon>Sordariomycetes</taxon>
        <taxon>Hypocreomycetidae</taxon>
        <taxon>Glomerellales</taxon>
        <taxon>Glomerellaceae</taxon>
        <taxon>Colletotrichum</taxon>
        <taxon>Colletotrichum gloeosporioides species complex</taxon>
    </lineage>
</organism>
<evidence type="ECO:0000256" key="1">
    <source>
        <dbReference type="SAM" id="MobiDB-lite"/>
    </source>
</evidence>
<dbReference type="AlphaFoldDB" id="A0A8H3VV37"/>